<organism evidence="6 7">
    <name type="scientific">Motiliproteus coralliicola</name>
    <dbReference type="NCBI Taxonomy" id="2283196"/>
    <lineage>
        <taxon>Bacteria</taxon>
        <taxon>Pseudomonadati</taxon>
        <taxon>Pseudomonadota</taxon>
        <taxon>Gammaproteobacteria</taxon>
        <taxon>Oceanospirillales</taxon>
        <taxon>Oceanospirillaceae</taxon>
        <taxon>Motiliproteus</taxon>
    </lineage>
</organism>
<evidence type="ECO:0000259" key="5">
    <source>
        <dbReference type="SMART" id="SM00900"/>
    </source>
</evidence>
<dbReference type="PANTHER" id="PTHR30224">
    <property type="entry name" value="ELECTRON TRANSPORT PROTEIN"/>
    <property type="match status" value="1"/>
</dbReference>
<dbReference type="InterPro" id="IPR017896">
    <property type="entry name" value="4Fe4S_Fe-S-bd"/>
</dbReference>
<dbReference type="PANTHER" id="PTHR30224:SF4">
    <property type="entry name" value="ELECTRON TRANSPORT PROTEIN YCCM-RELATED"/>
    <property type="match status" value="1"/>
</dbReference>
<evidence type="ECO:0000256" key="4">
    <source>
        <dbReference type="SAM" id="Phobius"/>
    </source>
</evidence>
<gene>
    <name evidence="6" type="ORF">DV711_06660</name>
</gene>
<comment type="caution">
    <text evidence="6">The sequence shown here is derived from an EMBL/GenBank/DDBJ whole genome shotgun (WGS) entry which is preliminary data.</text>
</comment>
<feature type="domain" description="FMN-binding" evidence="5">
    <location>
        <begin position="50"/>
        <end position="145"/>
    </location>
</feature>
<keyword evidence="3 4" id="KW-0472">Membrane</keyword>
<dbReference type="AlphaFoldDB" id="A0A369WWH8"/>
<feature type="transmembrane region" description="Helical" evidence="4">
    <location>
        <begin position="470"/>
        <end position="490"/>
    </location>
</feature>
<dbReference type="GO" id="GO:0005886">
    <property type="term" value="C:plasma membrane"/>
    <property type="evidence" value="ECO:0007669"/>
    <property type="project" value="UniProtKB-SubCell"/>
</dbReference>
<dbReference type="SMART" id="SM00900">
    <property type="entry name" value="FMN_bind"/>
    <property type="match status" value="1"/>
</dbReference>
<dbReference type="OrthoDB" id="9806398at2"/>
<dbReference type="SUPFAM" id="SSF54862">
    <property type="entry name" value="4Fe-4S ferredoxins"/>
    <property type="match status" value="1"/>
</dbReference>
<feature type="transmembrane region" description="Helical" evidence="4">
    <location>
        <begin position="574"/>
        <end position="591"/>
    </location>
</feature>
<name>A0A369WWH8_9GAMM</name>
<keyword evidence="2" id="KW-1003">Cell membrane</keyword>
<dbReference type="Pfam" id="PF04205">
    <property type="entry name" value="FMN_bind"/>
    <property type="match status" value="1"/>
</dbReference>
<comment type="subcellular location">
    <subcellularLocation>
        <location evidence="1">Cell membrane</location>
    </subcellularLocation>
</comment>
<dbReference type="Pfam" id="PF12801">
    <property type="entry name" value="Fer4_5"/>
    <property type="match status" value="2"/>
</dbReference>
<evidence type="ECO:0000256" key="3">
    <source>
        <dbReference type="ARBA" id="ARBA00023136"/>
    </source>
</evidence>
<protein>
    <submittedName>
        <fullName evidence="6">4Fe-4S binding protein</fullName>
    </submittedName>
</protein>
<evidence type="ECO:0000256" key="1">
    <source>
        <dbReference type="ARBA" id="ARBA00004236"/>
    </source>
</evidence>
<sequence>MEYQAIIEQLFPKATRIEPKQQDYPVYPVYQLNELLGYAYESTDLSDLPGFAGKPIKLMIGLDTAGRFSGVKVLDHHEPVFLHGLGQQPLFDFVDQYQGQSLTDPIVIGEGNSEEGGPVYIDGVSKATVSVVIVNDTVLATALQVARNRLEGFAQSPAARPKTDLFEPLSIDELIARGYLQHWQLNRASVEQELGQSLDNYGDIDLEHDLNLTPEQLQRIDQDPGQALFSELWVAYLNAPIIGRNLLGEQHYRQLIQSLKKDEQVFAVLSRGPFGHVKEDFKPGTVPGRLSLQQQGLAIELRDLNALEDSSDPNAFADGIPEFDQAHLFRIKGHAGFNPGAESQLVLNVDLARNHLISDQGSFSYSHKLPDELFELVEVEIAAAPLPLWMRIWKDRTATIATLLLGLGLLSWVFVRQRRYSYQSRFMHYFRWGYLWFTLLFIGFYAQGQLSVVNIYTLLLALWDGFDIKLFLLDPVIFILWSYTFISLFLWGRGLFCGWLCPFGALQEMVAWVAAKLKIKQWKMPEPLHRRLILIKYPLLLGLVVTAFGSLTLAEQLAEVEPFKTSITLVFVRHWPFVLYALLLLGMGLFVHKFYCRYLCPLGAGLAVLGRLRLFNWLDRIEPCGSPCQLCKRRCGINAIHQDGRIDYDECIQCLECVVILNDPKQCVASLQQAKKQRRRNQSLAVDISSGPVNEPQPGIKPVVG</sequence>
<feature type="transmembrane region" description="Helical" evidence="4">
    <location>
        <begin position="435"/>
        <end position="463"/>
    </location>
</feature>
<feature type="transmembrane region" description="Helical" evidence="4">
    <location>
        <begin position="534"/>
        <end position="554"/>
    </location>
</feature>
<feature type="transmembrane region" description="Helical" evidence="4">
    <location>
        <begin position="397"/>
        <end position="415"/>
    </location>
</feature>
<dbReference type="InterPro" id="IPR007329">
    <property type="entry name" value="FMN-bd"/>
</dbReference>
<dbReference type="GO" id="GO:0003677">
    <property type="term" value="F:DNA binding"/>
    <property type="evidence" value="ECO:0007669"/>
    <property type="project" value="InterPro"/>
</dbReference>
<keyword evidence="4" id="KW-1133">Transmembrane helix</keyword>
<dbReference type="GO" id="GO:0045893">
    <property type="term" value="P:positive regulation of DNA-templated transcription"/>
    <property type="evidence" value="ECO:0007669"/>
    <property type="project" value="InterPro"/>
</dbReference>
<keyword evidence="4" id="KW-0812">Transmembrane</keyword>
<dbReference type="Proteomes" id="UP000253769">
    <property type="component" value="Unassembled WGS sequence"/>
</dbReference>
<evidence type="ECO:0000256" key="2">
    <source>
        <dbReference type="ARBA" id="ARBA00022475"/>
    </source>
</evidence>
<evidence type="ECO:0000313" key="7">
    <source>
        <dbReference type="Proteomes" id="UP000253769"/>
    </source>
</evidence>
<reference evidence="6 7" key="1">
    <citation type="submission" date="2018-07" db="EMBL/GenBank/DDBJ databases">
        <title>Motiliproteus coralliicola sp. nov., a bacterium isolated from Coral.</title>
        <authorList>
            <person name="Wang G."/>
        </authorList>
    </citation>
    <scope>NUCLEOTIDE SEQUENCE [LARGE SCALE GENOMIC DNA]</scope>
    <source>
        <strain evidence="6 7">C34</strain>
    </source>
</reference>
<dbReference type="EMBL" id="QQOH01000001">
    <property type="protein sequence ID" value="RDE25379.1"/>
    <property type="molecule type" value="Genomic_DNA"/>
</dbReference>
<dbReference type="GO" id="GO:0010181">
    <property type="term" value="F:FMN binding"/>
    <property type="evidence" value="ECO:0007669"/>
    <property type="project" value="InterPro"/>
</dbReference>
<accession>A0A369WWH8</accession>
<dbReference type="InterPro" id="IPR052378">
    <property type="entry name" value="NosR_regulator"/>
</dbReference>
<proteinExistence type="predicted"/>
<evidence type="ECO:0000313" key="6">
    <source>
        <dbReference type="EMBL" id="RDE25379.1"/>
    </source>
</evidence>
<keyword evidence="7" id="KW-1185">Reference proteome</keyword>
<dbReference type="PIRSF" id="PIRSF036354">
    <property type="entry name" value="NosR"/>
    <property type="match status" value="1"/>
</dbReference>
<dbReference type="InterPro" id="IPR011399">
    <property type="entry name" value="NosR"/>
</dbReference>